<organism evidence="2 3">
    <name type="scientific">Mycoplasma miroungirhinis</name>
    <dbReference type="NCBI Taxonomy" id="754516"/>
    <lineage>
        <taxon>Bacteria</taxon>
        <taxon>Bacillati</taxon>
        <taxon>Mycoplasmatota</taxon>
        <taxon>Mollicutes</taxon>
        <taxon>Mycoplasmataceae</taxon>
        <taxon>Mycoplasma</taxon>
    </lineage>
</organism>
<keyword evidence="1" id="KW-0732">Signal</keyword>
<proteinExistence type="predicted"/>
<dbReference type="AlphaFoldDB" id="A0A6M4JE73"/>
<evidence type="ECO:0000313" key="2">
    <source>
        <dbReference type="EMBL" id="QJR44376.1"/>
    </source>
</evidence>
<accession>A0A6M4JE73</accession>
<dbReference type="InterPro" id="IPR054783">
    <property type="entry name" value="P60-like"/>
</dbReference>
<feature type="chain" id="PRO_5026803196" description="Lipoprotein" evidence="1">
    <location>
        <begin position="23"/>
        <end position="548"/>
    </location>
</feature>
<dbReference type="Proteomes" id="UP000502118">
    <property type="component" value="Chromosome"/>
</dbReference>
<evidence type="ECO:0000256" key="1">
    <source>
        <dbReference type="SAM" id="SignalP"/>
    </source>
</evidence>
<dbReference type="NCBIfam" id="NF045835">
    <property type="entry name" value="P60_lipo"/>
    <property type="match status" value="1"/>
</dbReference>
<dbReference type="PROSITE" id="PS51257">
    <property type="entry name" value="PROKAR_LIPOPROTEIN"/>
    <property type="match status" value="1"/>
</dbReference>
<feature type="signal peptide" evidence="1">
    <location>
        <begin position="1"/>
        <end position="22"/>
    </location>
</feature>
<dbReference type="KEGG" id="mmio:HLA92_02975"/>
<protein>
    <recommendedName>
        <fullName evidence="4">Lipoprotein</fullName>
    </recommendedName>
</protein>
<evidence type="ECO:0000313" key="3">
    <source>
        <dbReference type="Proteomes" id="UP000502118"/>
    </source>
</evidence>
<gene>
    <name evidence="2" type="ORF">HLA92_02975</name>
</gene>
<name>A0A6M4JE73_9MOLU</name>
<dbReference type="EMBL" id="CP053097">
    <property type="protein sequence ID" value="QJR44376.1"/>
    <property type="molecule type" value="Genomic_DNA"/>
</dbReference>
<keyword evidence="3" id="KW-1185">Reference proteome</keyword>
<sequence>MKKSLFLSLLTVSTIAPSVAIAAISCATSDPLALNERGKQESVLTSPETKTFILQNVADNLITNIYSSEIQSKTKDNIKTLYENKTSQFYKDFKKFFDIFAKRQLDQNGQYFVNLRQDLLNNNVDVIDFNPVGWEMLNEQQMDFLFNNSEKLSQSIRLEIEKMIVVYNYLLQNRQEVLSITKDEQNNDKSLQKVDSSKFNDEDKRRFNSLDKTAKDVYLIKYLLDNKLVESWSFQREENVQLLQGHALINDESTYNKLIQNNNLKYKVVDDLSLLVHGSDNIDLTKLRGYNGVHKFTDSPVGDMNYDNYSLETKDYTVEGFVSTFNNGIYSVKQLTFNSYVLDKLKTKPVISLKEDAKQKTFFSSEDFTVSGFNYDTNAKIFTKIVDDITFNFKFSRIESTNDGNNIRLTIELSVPNLGNKAKYVFSTELKNKVSTAIREFDQFELPKFVDFYNPQSKHIEGKYIIKIAPKMIKQTSDKQETKYLSTLDQTPWNSNEEKEKLALNIVFLDYLSLYKTVVKYFKELGVGINTEGMDKIIIDFLKAEDLL</sequence>
<reference evidence="2 3" key="1">
    <citation type="submission" date="2020-05" db="EMBL/GenBank/DDBJ databases">
        <title>Novel Mycoplasma species detected in Mirounga angustirostris (northern elephant seal) from the USA.</title>
        <authorList>
            <person name="Volokhov D.V."/>
        </authorList>
    </citation>
    <scope>NUCLEOTIDE SEQUENCE [LARGE SCALE GENOMIC DNA]</scope>
    <source>
        <strain evidence="2 3">Mirounga ES2806-NAS</strain>
    </source>
</reference>
<evidence type="ECO:0008006" key="4">
    <source>
        <dbReference type="Google" id="ProtNLM"/>
    </source>
</evidence>
<dbReference type="RefSeq" id="WP_171113392.1">
    <property type="nucleotide sequence ID" value="NZ_CP053097.1"/>
</dbReference>